<evidence type="ECO:0000313" key="1">
    <source>
        <dbReference type="EMBL" id="KAJ8011818.1"/>
    </source>
</evidence>
<dbReference type="EMBL" id="CM055732">
    <property type="protein sequence ID" value="KAJ8011818.1"/>
    <property type="molecule type" value="Genomic_DNA"/>
</dbReference>
<organism evidence="1 2">
    <name type="scientific">Dallia pectoralis</name>
    <name type="common">Alaska blackfish</name>
    <dbReference type="NCBI Taxonomy" id="75939"/>
    <lineage>
        <taxon>Eukaryota</taxon>
        <taxon>Metazoa</taxon>
        <taxon>Chordata</taxon>
        <taxon>Craniata</taxon>
        <taxon>Vertebrata</taxon>
        <taxon>Euteleostomi</taxon>
        <taxon>Actinopterygii</taxon>
        <taxon>Neopterygii</taxon>
        <taxon>Teleostei</taxon>
        <taxon>Protacanthopterygii</taxon>
        <taxon>Esociformes</taxon>
        <taxon>Umbridae</taxon>
        <taxon>Dallia</taxon>
    </lineage>
</organism>
<reference evidence="1" key="1">
    <citation type="submission" date="2021-05" db="EMBL/GenBank/DDBJ databases">
        <authorList>
            <person name="Pan Q."/>
            <person name="Jouanno E."/>
            <person name="Zahm M."/>
            <person name="Klopp C."/>
            <person name="Cabau C."/>
            <person name="Louis A."/>
            <person name="Berthelot C."/>
            <person name="Parey E."/>
            <person name="Roest Crollius H."/>
            <person name="Montfort J."/>
            <person name="Robinson-Rechavi M."/>
            <person name="Bouchez O."/>
            <person name="Lampietro C."/>
            <person name="Lopez Roques C."/>
            <person name="Donnadieu C."/>
            <person name="Postlethwait J."/>
            <person name="Bobe J."/>
            <person name="Dillon D."/>
            <person name="Chandos A."/>
            <person name="von Hippel F."/>
            <person name="Guiguen Y."/>
        </authorList>
    </citation>
    <scope>NUCLEOTIDE SEQUENCE</scope>
    <source>
        <strain evidence="1">YG-Jan2019</strain>
    </source>
</reference>
<evidence type="ECO:0000313" key="2">
    <source>
        <dbReference type="Proteomes" id="UP001157502"/>
    </source>
</evidence>
<name>A0ACC2H753_DALPE</name>
<sequence length="274" mass="29740">MISTIIPFTLFLYFKVDKVCGPSARESATGIRLDPTPEVTATPGVLLSPSVPSSIRTPEQLTEQFAHLRSSFPLKPSKNDKPRSLKKISREFLSYIQRYKSFFALLPEMLCEGEMVVEDFTCWSGDDVVESYKARVVGNGLHAQKQNPEVKVRGSNPVLAEVKKRLERFNQEILDMLPGLSQKDSWGERGSGKPEDGSGDCDDEDGCQGSGTEPTGTSTDGQPNAAGADGNGYPRGRSPSLEKEKAAGCCPTCLSLPAALTLILATLALQWNLL</sequence>
<dbReference type="Proteomes" id="UP001157502">
    <property type="component" value="Chromosome 5"/>
</dbReference>
<comment type="caution">
    <text evidence="1">The sequence shown here is derived from an EMBL/GenBank/DDBJ whole genome shotgun (WGS) entry which is preliminary data.</text>
</comment>
<gene>
    <name evidence="1" type="ORF">DPEC_G00062210</name>
</gene>
<keyword evidence="2" id="KW-1185">Reference proteome</keyword>
<protein>
    <submittedName>
        <fullName evidence="1">Uncharacterized protein</fullName>
    </submittedName>
</protein>
<accession>A0ACC2H753</accession>
<proteinExistence type="predicted"/>